<evidence type="ECO:0000256" key="1">
    <source>
        <dbReference type="SAM" id="SignalP"/>
    </source>
</evidence>
<dbReference type="OrthoDB" id="5687794at2"/>
<evidence type="ECO:0000313" key="3">
    <source>
        <dbReference type="Proteomes" id="UP000054123"/>
    </source>
</evidence>
<evidence type="ECO:0000313" key="2">
    <source>
        <dbReference type="EMBL" id="EXI62991.1"/>
    </source>
</evidence>
<proteinExistence type="predicted"/>
<comment type="caution">
    <text evidence="2">The sequence shown here is derived from an EMBL/GenBank/DDBJ whole genome shotgun (WGS) entry which is preliminary data.</text>
</comment>
<dbReference type="EMBL" id="JANJ01000001">
    <property type="protein sequence ID" value="EXI62991.1"/>
    <property type="molecule type" value="Genomic_DNA"/>
</dbReference>
<dbReference type="NCBIfam" id="NF038363">
    <property type="entry name" value="SecM_small"/>
    <property type="match status" value="1"/>
</dbReference>
<dbReference type="AlphaFoldDB" id="A0A011MKJ9"/>
<feature type="chain" id="PRO_5001460907" description="DUF2547 family protein" evidence="1">
    <location>
        <begin position="33"/>
        <end position="106"/>
    </location>
</feature>
<evidence type="ECO:0008006" key="4">
    <source>
        <dbReference type="Google" id="ProtNLM"/>
    </source>
</evidence>
<dbReference type="InterPro" id="IPR020508">
    <property type="entry name" value="SecM_small"/>
</dbReference>
<dbReference type="STRING" id="1122190.GCA_000621105_00347"/>
<sequence>MNLFFRHFHKTPFWSQLLLGMFAMLALPEIQAINPNESEQETVINQSVVQYAQSVADAEQQSPFIVEQRNLLVEIKPQAVIFCEFFAKSYRFDRQNVYPIRAGPVT</sequence>
<reference evidence="2 3" key="1">
    <citation type="journal article" date="2014" name="Genome Announc.">
        <title>Genome Sequence of a Presumptive Mannheimia haemolytica Strain with an A1/A6-Cross-Reactive Serotype from a White-Tailed Deer (Odocoileus virginianus).</title>
        <authorList>
            <person name="Lawrence P.K."/>
            <person name="Bey R.F."/>
            <person name="Wiener B."/>
            <person name="Kittichotirat W."/>
            <person name="Bumgarner R.E."/>
        </authorList>
    </citation>
    <scope>NUCLEOTIDE SEQUENCE [LARGE SCALE GENOMIC DNA]</scope>
    <source>
        <strain evidence="2 3">PKL10</strain>
    </source>
</reference>
<dbReference type="Pfam" id="PF10818">
    <property type="entry name" value="SecM_small"/>
    <property type="match status" value="1"/>
</dbReference>
<organism evidence="2 3">
    <name type="scientific">Mannheimia granulomatis</name>
    <dbReference type="NCBI Taxonomy" id="85402"/>
    <lineage>
        <taxon>Bacteria</taxon>
        <taxon>Pseudomonadati</taxon>
        <taxon>Pseudomonadota</taxon>
        <taxon>Gammaproteobacteria</taxon>
        <taxon>Pasteurellales</taxon>
        <taxon>Pasteurellaceae</taxon>
        <taxon>Mannheimia</taxon>
    </lineage>
</organism>
<name>A0A011MKJ9_9PAST</name>
<feature type="signal peptide" evidence="1">
    <location>
        <begin position="1"/>
        <end position="32"/>
    </location>
</feature>
<dbReference type="Proteomes" id="UP000054123">
    <property type="component" value="Unassembled WGS sequence"/>
</dbReference>
<keyword evidence="1" id="KW-0732">Signal</keyword>
<accession>A0A011MKJ9</accession>
<keyword evidence="3" id="KW-1185">Reference proteome</keyword>
<gene>
    <name evidence="2" type="ORF">AK33_00880</name>
</gene>
<protein>
    <recommendedName>
        <fullName evidence="4">DUF2547 family protein</fullName>
    </recommendedName>
</protein>
<dbReference type="PATRIC" id="fig|1450449.3.peg.122"/>
<dbReference type="RefSeq" id="WP_042801173.1">
    <property type="nucleotide sequence ID" value="NZ_AVSP01000004.1"/>
</dbReference>